<sequence>MSAKNSMEKRKEDRIIQNLQMNDSPPVSQAQMVEQAVETVKEDELEEERRREARGGAIRILAQVLNDLTERPRSYRREYFGYCVIVHWSPNPVMEFLQGRDHKRSRFNGVMSILAFGQLFGHLSKFKDA</sequence>
<accession>A0ABR4PZV8</accession>
<reference evidence="2 3" key="1">
    <citation type="journal article" date="2022" name="Front. Cell. Infect. Microbiol.">
        <title>The Genomes of Two Strains of Taenia crassiceps the Animal Model for the Study of Human Cysticercosis.</title>
        <authorList>
            <person name="Bobes R.J."/>
            <person name="Estrada K."/>
            <person name="Rios-Valencia D.G."/>
            <person name="Calderon-Gallegos A."/>
            <person name="de la Torre P."/>
            <person name="Carrero J.C."/>
            <person name="Sanchez-Flores A."/>
            <person name="Laclette J.P."/>
        </authorList>
    </citation>
    <scope>NUCLEOTIDE SEQUENCE [LARGE SCALE GENOMIC DNA]</scope>
    <source>
        <strain evidence="2">WFUcys</strain>
    </source>
</reference>
<organism evidence="2 3">
    <name type="scientific">Taenia crassiceps</name>
    <dbReference type="NCBI Taxonomy" id="6207"/>
    <lineage>
        <taxon>Eukaryota</taxon>
        <taxon>Metazoa</taxon>
        <taxon>Spiralia</taxon>
        <taxon>Lophotrochozoa</taxon>
        <taxon>Platyhelminthes</taxon>
        <taxon>Cestoda</taxon>
        <taxon>Eucestoda</taxon>
        <taxon>Cyclophyllidea</taxon>
        <taxon>Taeniidae</taxon>
        <taxon>Taenia</taxon>
    </lineage>
</organism>
<evidence type="ECO:0000256" key="1">
    <source>
        <dbReference type="SAM" id="MobiDB-lite"/>
    </source>
</evidence>
<protein>
    <submittedName>
        <fullName evidence="2">Uncharacterized protein</fullName>
    </submittedName>
</protein>
<feature type="region of interest" description="Disordered" evidence="1">
    <location>
        <begin position="1"/>
        <end position="27"/>
    </location>
</feature>
<comment type="caution">
    <text evidence="2">The sequence shown here is derived from an EMBL/GenBank/DDBJ whole genome shotgun (WGS) entry which is preliminary data.</text>
</comment>
<proteinExistence type="predicted"/>
<name>A0ABR4PZV8_9CEST</name>
<keyword evidence="3" id="KW-1185">Reference proteome</keyword>
<dbReference type="EMBL" id="JAKROA010000022">
    <property type="protein sequence ID" value="KAL5102904.1"/>
    <property type="molecule type" value="Genomic_DNA"/>
</dbReference>
<feature type="compositionally biased region" description="Basic and acidic residues" evidence="1">
    <location>
        <begin position="1"/>
        <end position="15"/>
    </location>
</feature>
<gene>
    <name evidence="2" type="ORF">TcWFU_001784</name>
</gene>
<evidence type="ECO:0000313" key="3">
    <source>
        <dbReference type="Proteomes" id="UP001651158"/>
    </source>
</evidence>
<dbReference type="Proteomes" id="UP001651158">
    <property type="component" value="Unassembled WGS sequence"/>
</dbReference>
<evidence type="ECO:0000313" key="2">
    <source>
        <dbReference type="EMBL" id="KAL5102904.1"/>
    </source>
</evidence>
<feature type="compositionally biased region" description="Polar residues" evidence="1">
    <location>
        <begin position="17"/>
        <end position="27"/>
    </location>
</feature>